<keyword evidence="3" id="KW-1185">Reference proteome</keyword>
<dbReference type="SMART" id="SM00849">
    <property type="entry name" value="Lactamase_B"/>
    <property type="match status" value="1"/>
</dbReference>
<evidence type="ECO:0000313" key="3">
    <source>
        <dbReference type="Proteomes" id="UP000199215"/>
    </source>
</evidence>
<dbReference type="InterPro" id="IPR036866">
    <property type="entry name" value="RibonucZ/Hydroxyglut_hydro"/>
</dbReference>
<dbReference type="InterPro" id="IPR050662">
    <property type="entry name" value="Sec-metab_biosynth-thioest"/>
</dbReference>
<protein>
    <submittedName>
        <fullName evidence="2">Glyoxylase, beta-lactamase superfamily II</fullName>
    </submittedName>
</protein>
<evidence type="ECO:0000313" key="2">
    <source>
        <dbReference type="EMBL" id="SEH41010.1"/>
    </source>
</evidence>
<sequence>MKRIRLGNAVFEGLNNVYVLDGETTALVDTGISTPAVESELADGLAEFGLEFADVDEILLTHWHQDHAGLAGVIQRESDCIVRAHEADAPLVSGAELPPSSDSAGRRAVFDRWGMPDAAREELEEVLDANESYREVGADVTPFADGDRFAVNGIEFEAVHLPGHAAGLAAFAFDLTAADTAALDDHETGSGRGDRGDTAAFVGDAILPRYTPNVGGADLRMTGALDQYVHSLVRVIDRDWSVAYPGHRDTITAPSRRAAVILEHHRERTDRVIDVLREHGPLDTWSVSAHLFGDLSAVHILHGPGEAHAHLEHLADAGIVDRDGTEYALVDADPDVRSLFPETRFCGRVEAETEGQ</sequence>
<dbReference type="CDD" id="cd07725">
    <property type="entry name" value="TTHA1429-like_MBL-fold"/>
    <property type="match status" value="1"/>
</dbReference>
<organism evidence="2 3">
    <name type="scientific">Halopenitus malekzadehii</name>
    <dbReference type="NCBI Taxonomy" id="1267564"/>
    <lineage>
        <taxon>Archaea</taxon>
        <taxon>Methanobacteriati</taxon>
        <taxon>Methanobacteriota</taxon>
        <taxon>Stenosarchaea group</taxon>
        <taxon>Halobacteria</taxon>
        <taxon>Halobacteriales</taxon>
        <taxon>Haloferacaceae</taxon>
        <taxon>Halopenitus</taxon>
    </lineage>
</organism>
<dbReference type="PANTHER" id="PTHR23131:SF4">
    <property type="entry name" value="METALLO-BETA-LACTAMASE SUPERFAMILY POTEIN"/>
    <property type="match status" value="1"/>
</dbReference>
<dbReference type="InterPro" id="IPR001279">
    <property type="entry name" value="Metallo-B-lactamas"/>
</dbReference>
<dbReference type="AlphaFoldDB" id="A0A1H6HYC3"/>
<feature type="domain" description="Metallo-beta-lactamase" evidence="1">
    <location>
        <begin position="14"/>
        <end position="247"/>
    </location>
</feature>
<dbReference type="OrthoDB" id="205181at2157"/>
<dbReference type="EMBL" id="FNWU01000001">
    <property type="protein sequence ID" value="SEH41010.1"/>
    <property type="molecule type" value="Genomic_DNA"/>
</dbReference>
<proteinExistence type="predicted"/>
<dbReference type="SUPFAM" id="SSF56281">
    <property type="entry name" value="Metallo-hydrolase/oxidoreductase"/>
    <property type="match status" value="1"/>
</dbReference>
<gene>
    <name evidence="2" type="ORF">SAMN05192561_101721</name>
</gene>
<name>A0A1H6HYC3_9EURY</name>
<dbReference type="STRING" id="1267564.SAMN05192561_101721"/>
<dbReference type="PANTHER" id="PTHR23131">
    <property type="entry name" value="ENDORIBONUCLEASE LACTB2"/>
    <property type="match status" value="1"/>
</dbReference>
<dbReference type="Proteomes" id="UP000199215">
    <property type="component" value="Unassembled WGS sequence"/>
</dbReference>
<dbReference type="RefSeq" id="WP_092814347.1">
    <property type="nucleotide sequence ID" value="NZ_FNWU01000001.1"/>
</dbReference>
<dbReference type="Gene3D" id="3.60.15.10">
    <property type="entry name" value="Ribonuclease Z/Hydroxyacylglutathione hydrolase-like"/>
    <property type="match status" value="1"/>
</dbReference>
<accession>A0A1H6HYC3</accession>
<evidence type="ECO:0000259" key="1">
    <source>
        <dbReference type="SMART" id="SM00849"/>
    </source>
</evidence>
<reference evidence="2 3" key="1">
    <citation type="submission" date="2016-10" db="EMBL/GenBank/DDBJ databases">
        <authorList>
            <person name="de Groot N.N."/>
        </authorList>
    </citation>
    <scope>NUCLEOTIDE SEQUENCE [LARGE SCALE GENOMIC DNA]</scope>
    <source>
        <strain evidence="2 3">IBRC-M10418</strain>
    </source>
</reference>
<dbReference type="Pfam" id="PF00753">
    <property type="entry name" value="Lactamase_B"/>
    <property type="match status" value="1"/>
</dbReference>